<dbReference type="InterPro" id="IPR016040">
    <property type="entry name" value="NAD(P)-bd_dom"/>
</dbReference>
<dbReference type="InterPro" id="IPR036291">
    <property type="entry name" value="NAD(P)-bd_dom_sf"/>
</dbReference>
<reference evidence="2" key="1">
    <citation type="journal article" date="2019" name="Environ. Microbiol.">
        <title>Fungal ecological strategies reflected in gene transcription - a case study of two litter decomposers.</title>
        <authorList>
            <person name="Barbi F."/>
            <person name="Kohler A."/>
            <person name="Barry K."/>
            <person name="Baskaran P."/>
            <person name="Daum C."/>
            <person name="Fauchery L."/>
            <person name="Ihrmark K."/>
            <person name="Kuo A."/>
            <person name="LaButti K."/>
            <person name="Lipzen A."/>
            <person name="Morin E."/>
            <person name="Grigoriev I.V."/>
            <person name="Henrissat B."/>
            <person name="Lindahl B."/>
            <person name="Martin F."/>
        </authorList>
    </citation>
    <scope>NUCLEOTIDE SEQUENCE</scope>
    <source>
        <strain evidence="2">JB14</strain>
    </source>
</reference>
<dbReference type="PANTHER" id="PTHR48079:SF6">
    <property type="entry name" value="NAD(P)-BINDING DOMAIN-CONTAINING PROTEIN-RELATED"/>
    <property type="match status" value="1"/>
</dbReference>
<dbReference type="Proteomes" id="UP000799118">
    <property type="component" value="Unassembled WGS sequence"/>
</dbReference>
<keyword evidence="3" id="KW-1185">Reference proteome</keyword>
<dbReference type="AlphaFoldDB" id="A0A6A4HTF2"/>
<proteinExistence type="predicted"/>
<evidence type="ECO:0000313" key="2">
    <source>
        <dbReference type="EMBL" id="KAE9401223.1"/>
    </source>
</evidence>
<feature type="domain" description="NAD(P)-binding" evidence="1">
    <location>
        <begin position="3"/>
        <end position="71"/>
    </location>
</feature>
<dbReference type="OrthoDB" id="2735536at2759"/>
<feature type="non-terminal residue" evidence="2">
    <location>
        <position position="1"/>
    </location>
</feature>
<dbReference type="GO" id="GO:0004029">
    <property type="term" value="F:aldehyde dehydrogenase (NAD+) activity"/>
    <property type="evidence" value="ECO:0007669"/>
    <property type="project" value="TreeGrafter"/>
</dbReference>
<dbReference type="PANTHER" id="PTHR48079">
    <property type="entry name" value="PROTEIN YEEZ"/>
    <property type="match status" value="1"/>
</dbReference>
<dbReference type="Pfam" id="PF13460">
    <property type="entry name" value="NAD_binding_10"/>
    <property type="match status" value="1"/>
</dbReference>
<dbReference type="SUPFAM" id="SSF51735">
    <property type="entry name" value="NAD(P)-binding Rossmann-fold domains"/>
    <property type="match status" value="1"/>
</dbReference>
<accession>A0A6A4HTF2</accession>
<gene>
    <name evidence="2" type="ORF">BT96DRAFT_818148</name>
</gene>
<dbReference type="InterPro" id="IPR051783">
    <property type="entry name" value="NAD(P)-dependent_oxidoreduct"/>
</dbReference>
<protein>
    <recommendedName>
        <fullName evidence="1">NAD(P)-binding domain-containing protein</fullName>
    </recommendedName>
</protein>
<dbReference type="Gene3D" id="3.40.50.720">
    <property type="entry name" value="NAD(P)-binding Rossmann-like Domain"/>
    <property type="match status" value="1"/>
</dbReference>
<evidence type="ECO:0000313" key="3">
    <source>
        <dbReference type="Proteomes" id="UP000799118"/>
    </source>
</evidence>
<name>A0A6A4HTF2_9AGAR</name>
<sequence>VTGGTGFVGSHIITQLLAKGYRVRAAARSASKLQGIFPDAPALEVVEMPTLLSDYSENLKDVDAVIHVAASLFSKGASSDEIFHVGFLFSFCISFF</sequence>
<organism evidence="2 3">
    <name type="scientific">Gymnopus androsaceus JB14</name>
    <dbReference type="NCBI Taxonomy" id="1447944"/>
    <lineage>
        <taxon>Eukaryota</taxon>
        <taxon>Fungi</taxon>
        <taxon>Dikarya</taxon>
        <taxon>Basidiomycota</taxon>
        <taxon>Agaricomycotina</taxon>
        <taxon>Agaricomycetes</taxon>
        <taxon>Agaricomycetidae</taxon>
        <taxon>Agaricales</taxon>
        <taxon>Marasmiineae</taxon>
        <taxon>Omphalotaceae</taxon>
        <taxon>Gymnopus</taxon>
    </lineage>
</organism>
<evidence type="ECO:0000259" key="1">
    <source>
        <dbReference type="Pfam" id="PF13460"/>
    </source>
</evidence>
<dbReference type="EMBL" id="ML769448">
    <property type="protein sequence ID" value="KAE9401223.1"/>
    <property type="molecule type" value="Genomic_DNA"/>
</dbReference>
<dbReference type="GO" id="GO:0005737">
    <property type="term" value="C:cytoplasm"/>
    <property type="evidence" value="ECO:0007669"/>
    <property type="project" value="TreeGrafter"/>
</dbReference>